<evidence type="ECO:0000256" key="1">
    <source>
        <dbReference type="SAM" id="Phobius"/>
    </source>
</evidence>
<feature type="transmembrane region" description="Helical" evidence="1">
    <location>
        <begin position="21"/>
        <end position="45"/>
    </location>
</feature>
<dbReference type="EMBL" id="BPWL01000009">
    <property type="protein sequence ID" value="GJJ14353.1"/>
    <property type="molecule type" value="Genomic_DNA"/>
</dbReference>
<reference evidence="2" key="1">
    <citation type="submission" date="2021-10" db="EMBL/GenBank/DDBJ databases">
        <title>De novo Genome Assembly of Clathrus columnatus (Basidiomycota, Fungi) Using Illumina and Nanopore Sequence Data.</title>
        <authorList>
            <person name="Ogiso-Tanaka E."/>
            <person name="Itagaki H."/>
            <person name="Hosoya T."/>
            <person name="Hosaka K."/>
        </authorList>
    </citation>
    <scope>NUCLEOTIDE SEQUENCE</scope>
    <source>
        <strain evidence="2">MO-923</strain>
    </source>
</reference>
<protein>
    <submittedName>
        <fullName evidence="2">Uncharacterized protein</fullName>
    </submittedName>
</protein>
<accession>A0AAV5ANV1</accession>
<keyword evidence="1" id="KW-0472">Membrane</keyword>
<keyword evidence="1" id="KW-0812">Transmembrane</keyword>
<evidence type="ECO:0000313" key="2">
    <source>
        <dbReference type="EMBL" id="GJJ14353.1"/>
    </source>
</evidence>
<gene>
    <name evidence="2" type="ORF">Clacol_008617</name>
</gene>
<keyword evidence="3" id="KW-1185">Reference proteome</keyword>
<dbReference type="AlphaFoldDB" id="A0AAV5ANV1"/>
<evidence type="ECO:0000313" key="3">
    <source>
        <dbReference type="Proteomes" id="UP001050691"/>
    </source>
</evidence>
<sequence length="66" mass="7710">MFRFIREQIATWHENWGISGVYLVFIRDGVWAYVVLFVMFLGSAVEHNFSGTPWIVGTTLHYSSLR</sequence>
<proteinExistence type="predicted"/>
<comment type="caution">
    <text evidence="2">The sequence shown here is derived from an EMBL/GenBank/DDBJ whole genome shotgun (WGS) entry which is preliminary data.</text>
</comment>
<dbReference type="Proteomes" id="UP001050691">
    <property type="component" value="Unassembled WGS sequence"/>
</dbReference>
<organism evidence="2 3">
    <name type="scientific">Clathrus columnatus</name>
    <dbReference type="NCBI Taxonomy" id="1419009"/>
    <lineage>
        <taxon>Eukaryota</taxon>
        <taxon>Fungi</taxon>
        <taxon>Dikarya</taxon>
        <taxon>Basidiomycota</taxon>
        <taxon>Agaricomycotina</taxon>
        <taxon>Agaricomycetes</taxon>
        <taxon>Phallomycetidae</taxon>
        <taxon>Phallales</taxon>
        <taxon>Clathraceae</taxon>
        <taxon>Clathrus</taxon>
    </lineage>
</organism>
<name>A0AAV5ANV1_9AGAM</name>
<keyword evidence="1" id="KW-1133">Transmembrane helix</keyword>